<keyword evidence="1" id="KW-0472">Membrane</keyword>
<name>A0A381Q7K9_9ZZZZ</name>
<accession>A0A381Q7K9</accession>
<protein>
    <recommendedName>
        <fullName evidence="3">YbbR-like domain-containing protein</fullName>
    </recommendedName>
</protein>
<organism evidence="2">
    <name type="scientific">marine metagenome</name>
    <dbReference type="NCBI Taxonomy" id="408172"/>
    <lineage>
        <taxon>unclassified sequences</taxon>
        <taxon>metagenomes</taxon>
        <taxon>ecological metagenomes</taxon>
    </lineage>
</organism>
<dbReference type="InterPro" id="IPR053154">
    <property type="entry name" value="c-di-AMP_regulator"/>
</dbReference>
<feature type="transmembrane region" description="Helical" evidence="1">
    <location>
        <begin position="12"/>
        <end position="32"/>
    </location>
</feature>
<evidence type="ECO:0000313" key="2">
    <source>
        <dbReference type="EMBL" id="SUZ74027.1"/>
    </source>
</evidence>
<dbReference type="Gene3D" id="2.170.120.30">
    <property type="match status" value="1"/>
</dbReference>
<keyword evidence="1" id="KW-0812">Transmembrane</keyword>
<keyword evidence="1" id="KW-1133">Transmembrane helix</keyword>
<dbReference type="EMBL" id="UINC01001197">
    <property type="protein sequence ID" value="SUZ74027.1"/>
    <property type="molecule type" value="Genomic_DNA"/>
</dbReference>
<reference evidence="2" key="1">
    <citation type="submission" date="2018-05" db="EMBL/GenBank/DDBJ databases">
        <authorList>
            <person name="Lanie J.A."/>
            <person name="Ng W.-L."/>
            <person name="Kazmierczak K.M."/>
            <person name="Andrzejewski T.M."/>
            <person name="Davidsen T.M."/>
            <person name="Wayne K.J."/>
            <person name="Tettelin H."/>
            <person name="Glass J.I."/>
            <person name="Rusch D."/>
            <person name="Podicherti R."/>
            <person name="Tsui H.-C.T."/>
            <person name="Winkler M.E."/>
        </authorList>
    </citation>
    <scope>NUCLEOTIDE SEQUENCE</scope>
</reference>
<proteinExistence type="predicted"/>
<evidence type="ECO:0000256" key="1">
    <source>
        <dbReference type="SAM" id="Phobius"/>
    </source>
</evidence>
<gene>
    <name evidence="2" type="ORF">METZ01_LOCUS26881</name>
</gene>
<dbReference type="PANTHER" id="PTHR37804">
    <property type="entry name" value="CDAA REGULATORY PROTEIN CDAR"/>
    <property type="match status" value="1"/>
</dbReference>
<dbReference type="AlphaFoldDB" id="A0A381Q7K9"/>
<dbReference type="PANTHER" id="PTHR37804:SF1">
    <property type="entry name" value="CDAA REGULATORY PROTEIN CDAR"/>
    <property type="match status" value="1"/>
</dbReference>
<evidence type="ECO:0008006" key="3">
    <source>
        <dbReference type="Google" id="ProtNLM"/>
    </source>
</evidence>
<sequence length="325" mass="37496">MSLKPSIEPAFFQRLFLPLGAFGLALLLWVFVVSENEYSMVFQLPIEARNLSVQKAHREEVPKYAQVRLKGMGRDLFSSYIFRKFAGFKMVLDLEGISKEYEFVLNDYFERYPQKIVLPAKYNLTFVEVIYPNRIQISLDDYEEKTVPVLSDMLIQPQPGHIQVGDIEFEPEVIKIAGPKKDLALINHVKIKKDTLVNIVIHQRGEAELESRGRLIEYSQKQVSYYIDVQEISEIIIPDIPVQVTNKLDDIRVFPSPQTVSLIVIGGLKRIAKLKPEEIDVIIDFNDWTSNKQFYEPTVIVPEDIIEWRDLSPRSLELGVARQAK</sequence>